<name>A0A7R9FZ77_TIMSH</name>
<evidence type="ECO:0000313" key="5">
    <source>
        <dbReference type="EMBL" id="CAD7260888.1"/>
    </source>
</evidence>
<proteinExistence type="predicted"/>
<feature type="domain" description="Prokineticin" evidence="4">
    <location>
        <begin position="56"/>
        <end position="134"/>
    </location>
</feature>
<dbReference type="Pfam" id="PF06607">
    <property type="entry name" value="Prokineticin"/>
    <property type="match status" value="1"/>
</dbReference>
<evidence type="ECO:0000256" key="2">
    <source>
        <dbReference type="ARBA" id="ARBA00022525"/>
    </source>
</evidence>
<comment type="subcellular location">
    <subcellularLocation>
        <location evidence="1">Secreted</location>
    </subcellularLocation>
</comment>
<organism evidence="5">
    <name type="scientific">Timema shepardi</name>
    <name type="common">Walking stick</name>
    <dbReference type="NCBI Taxonomy" id="629360"/>
    <lineage>
        <taxon>Eukaryota</taxon>
        <taxon>Metazoa</taxon>
        <taxon>Ecdysozoa</taxon>
        <taxon>Arthropoda</taxon>
        <taxon>Hexapoda</taxon>
        <taxon>Insecta</taxon>
        <taxon>Pterygota</taxon>
        <taxon>Neoptera</taxon>
        <taxon>Polyneoptera</taxon>
        <taxon>Phasmatodea</taxon>
        <taxon>Timematodea</taxon>
        <taxon>Timematoidea</taxon>
        <taxon>Timematidae</taxon>
        <taxon>Timema</taxon>
    </lineage>
</organism>
<dbReference type="AlphaFoldDB" id="A0A7R9FZ77"/>
<gene>
    <name evidence="5" type="ORF">TSIB3V08_LOCUS5047</name>
</gene>
<protein>
    <recommendedName>
        <fullName evidence="4">Prokineticin domain-containing protein</fullName>
    </recommendedName>
</protein>
<evidence type="ECO:0000256" key="1">
    <source>
        <dbReference type="ARBA" id="ARBA00004613"/>
    </source>
</evidence>
<keyword evidence="2" id="KW-0964">Secreted</keyword>
<reference evidence="5" key="1">
    <citation type="submission" date="2020-11" db="EMBL/GenBank/DDBJ databases">
        <authorList>
            <person name="Tran Van P."/>
        </authorList>
    </citation>
    <scope>NUCLEOTIDE SEQUENCE</scope>
</reference>
<accession>A0A7R9FZ77</accession>
<keyword evidence="3" id="KW-1015">Disulfide bond</keyword>
<evidence type="ECO:0000259" key="4">
    <source>
        <dbReference type="Pfam" id="PF06607"/>
    </source>
</evidence>
<sequence>MGRRNVEVQLKARLASLDTALSAICRVAAMTTRFYWCLGLVMLSTLIYAERPFYIKCQDSTECGVGRCCSIAGNRYSVPACGALQEVGGSCRPDGHRTYNMSLTYPDGATVNFTNIYYLFCACAPGLECDRVTSSCQEVDELLDDNYLSQ</sequence>
<dbReference type="InterPro" id="IPR023569">
    <property type="entry name" value="Prokineticin_domain"/>
</dbReference>
<dbReference type="EMBL" id="OC001900">
    <property type="protein sequence ID" value="CAD7260888.1"/>
    <property type="molecule type" value="Genomic_DNA"/>
</dbReference>
<dbReference type="Gene3D" id="2.10.80.10">
    <property type="entry name" value="Lipase, subunit A"/>
    <property type="match status" value="1"/>
</dbReference>
<evidence type="ECO:0000256" key="3">
    <source>
        <dbReference type="ARBA" id="ARBA00023157"/>
    </source>
</evidence>
<dbReference type="GO" id="GO:0005576">
    <property type="term" value="C:extracellular region"/>
    <property type="evidence" value="ECO:0007669"/>
    <property type="project" value="UniProtKB-SubCell"/>
</dbReference>